<evidence type="ECO:0000256" key="1">
    <source>
        <dbReference type="SAM" id="MobiDB-lite"/>
    </source>
</evidence>
<dbReference type="WBParaSite" id="MhA1_Contig1224.frz3.gene8">
    <property type="protein sequence ID" value="MhA1_Contig1224.frz3.gene8"/>
    <property type="gene ID" value="MhA1_Contig1224.frz3.gene8"/>
</dbReference>
<dbReference type="InterPro" id="IPR012816">
    <property type="entry name" value="NADAR"/>
</dbReference>
<dbReference type="NCBIfam" id="TIGR02464">
    <property type="entry name" value="ribofla_fusion"/>
    <property type="match status" value="1"/>
</dbReference>
<feature type="compositionally biased region" description="Polar residues" evidence="1">
    <location>
        <begin position="290"/>
        <end position="308"/>
    </location>
</feature>
<feature type="compositionally biased region" description="Basic and acidic residues" evidence="1">
    <location>
        <begin position="314"/>
        <end position="335"/>
    </location>
</feature>
<keyword evidence="3" id="KW-1185">Reference proteome</keyword>
<feature type="domain" description="NADAR" evidence="2">
    <location>
        <begin position="561"/>
        <end position="707"/>
    </location>
</feature>
<protein>
    <submittedName>
        <fullName evidence="4">DUF1768 domain-containing protein</fullName>
    </submittedName>
</protein>
<dbReference type="AlphaFoldDB" id="A0A1I8B2F3"/>
<feature type="region of interest" description="Disordered" evidence="1">
    <location>
        <begin position="497"/>
        <end position="525"/>
    </location>
</feature>
<dbReference type="CDD" id="cd15457">
    <property type="entry name" value="NADAR"/>
    <property type="match status" value="1"/>
</dbReference>
<dbReference type="Proteomes" id="UP000095281">
    <property type="component" value="Unplaced"/>
</dbReference>
<organism evidence="3 4">
    <name type="scientific">Meloidogyne hapla</name>
    <name type="common">Root-knot nematode worm</name>
    <dbReference type="NCBI Taxonomy" id="6305"/>
    <lineage>
        <taxon>Eukaryota</taxon>
        <taxon>Metazoa</taxon>
        <taxon>Ecdysozoa</taxon>
        <taxon>Nematoda</taxon>
        <taxon>Chromadorea</taxon>
        <taxon>Rhabditida</taxon>
        <taxon>Tylenchina</taxon>
        <taxon>Tylenchomorpha</taxon>
        <taxon>Tylenchoidea</taxon>
        <taxon>Meloidogynidae</taxon>
        <taxon>Meloidogyninae</taxon>
        <taxon>Meloidogyne</taxon>
    </lineage>
</organism>
<feature type="compositionally biased region" description="Low complexity" evidence="1">
    <location>
        <begin position="392"/>
        <end position="414"/>
    </location>
</feature>
<feature type="region of interest" description="Disordered" evidence="1">
    <location>
        <begin position="1"/>
        <end position="47"/>
    </location>
</feature>
<evidence type="ECO:0000313" key="3">
    <source>
        <dbReference type="Proteomes" id="UP000095281"/>
    </source>
</evidence>
<sequence length="745" mass="85695">MNSLTNKLSFDSDRENSQQNTDINSDCDMRSRSNSNKQRRRSTDDTFHAAFPHKQEIVEEIKPKIKINCILSLPSKKAKQEVVEEEFKPLINPIVSSNLSESIHKVDDLKKSPLNSIKNVKSPKKDAIHRHRDANLPFQDLKPVINLNPANTVPLPQKDSTAIEDLSDKDFRQFDFDVSSIPLPDETPFQNIAALFMYYYPNWRPPSPPLPEPEEAHTESCSIENYSFPPPPPKFVPKSTNQDEDESPLDSQSEQPSNKRSLSLSMHETFMSAPTPTINSQTEKRPPNGKNFQISMNEPVTSQLQTPLLPSWRRNSERTLQDKQDGMHESSDFKKPSLTVRLDNLKERIKTRVCSQTSNIKENSQSNLNNTNKNDSPSISDFIYPPKDMQEIPPKSSKNIILPPSPISPTSKTLETPKFPRLNFFNNNLNNSSFSSNSSIKSTQSSPFKKENYFNSSKNSSIGSGRFSFYTPKFNPLRYKNGWLFRHLCEKPSLKNPAIKSPMKTPNNSFNENEEEGNEKGGNDSIISENADLVEFEKRPYRIVPIIFSFNLTPIAPFFTNSYCFSNHYMVDYLKIDGQFFCCTEQYYMFYKAKVFNDRKAMSDIMRTKDPKFMKRIGSQVVGFDQSKWFKISIQVMAIATYYKYSLNRDLRLQLFETCGAEIIEVNPTDKRWGIGLPMDDWRICDKNEWKGTNILGRMITMCRDKLLENPKFSYDKDLMLKEIKEAMDAARSVGCLVENEFKEN</sequence>
<name>A0A1I8B2F3_MELHA</name>
<evidence type="ECO:0000313" key="4">
    <source>
        <dbReference type="WBParaSite" id="MhA1_Contig1224.frz3.gene8"/>
    </source>
</evidence>
<dbReference type="Pfam" id="PF08719">
    <property type="entry name" value="NADAR"/>
    <property type="match status" value="1"/>
</dbReference>
<accession>A0A1I8B2F3</accession>
<evidence type="ECO:0000259" key="2">
    <source>
        <dbReference type="Pfam" id="PF08719"/>
    </source>
</evidence>
<dbReference type="SUPFAM" id="SSF143990">
    <property type="entry name" value="YbiA-like"/>
    <property type="match status" value="1"/>
</dbReference>
<feature type="region of interest" description="Disordered" evidence="1">
    <location>
        <begin position="209"/>
        <end position="339"/>
    </location>
</feature>
<reference evidence="4" key="1">
    <citation type="submission" date="2016-11" db="UniProtKB">
        <authorList>
            <consortium name="WormBaseParasite"/>
        </authorList>
    </citation>
    <scope>IDENTIFICATION</scope>
</reference>
<dbReference type="Gene3D" id="1.10.357.40">
    <property type="entry name" value="YbiA-like"/>
    <property type="match status" value="1"/>
</dbReference>
<feature type="region of interest" description="Disordered" evidence="1">
    <location>
        <begin position="356"/>
        <end position="415"/>
    </location>
</feature>
<proteinExistence type="predicted"/>
<feature type="compositionally biased region" description="Low complexity" evidence="1">
    <location>
        <begin position="363"/>
        <end position="378"/>
    </location>
</feature>
<dbReference type="InterPro" id="IPR037238">
    <property type="entry name" value="YbiA-like_sf"/>
</dbReference>
<feature type="compositionally biased region" description="Polar residues" evidence="1">
    <location>
        <begin position="249"/>
        <end position="281"/>
    </location>
</feature>